<evidence type="ECO:0000313" key="9">
    <source>
        <dbReference type="EMBL" id="KAJ3111623.1"/>
    </source>
</evidence>
<sequence>MDSPSLKVQCQATLALRNLASDDFFQLEIVKHGGLIPLNHLLQSRIPQIITAAVACIRNISIHTENETVIVESGFLPHLLELACVDNEEIQCHALSTIRNLSSLDENKTKIVEAGVVERIGELLRLQNEVLGDAVRSEMTACLASLAMLELAKPKMYRIVKYLIRLSLSPNPEIKTNCVVAIGNCAQNMDASGIAVYLKYWKEIRQYIVEFISDVEDPALQHLAVWTLVQLMTCAELKKKISEDKVLGRMIEDMLARIVSERDSLNGADGYNVSGVGGTDASDGGSATEDLCRDVLQQLE</sequence>
<evidence type="ECO:0000256" key="8">
    <source>
        <dbReference type="PROSITE-ProRule" id="PRU00259"/>
    </source>
</evidence>
<dbReference type="GO" id="GO:0000045">
    <property type="term" value="P:autophagosome assembly"/>
    <property type="evidence" value="ECO:0007669"/>
    <property type="project" value="TreeGrafter"/>
</dbReference>
<dbReference type="InterPro" id="IPR045156">
    <property type="entry name" value="Vac8"/>
</dbReference>
<dbReference type="InterPro" id="IPR000225">
    <property type="entry name" value="Armadillo"/>
</dbReference>
<name>A0AAD5SV40_9FUNG</name>
<dbReference type="EMBL" id="JADGJH010001612">
    <property type="protein sequence ID" value="KAJ3111623.1"/>
    <property type="molecule type" value="Genomic_DNA"/>
</dbReference>
<evidence type="ECO:0000256" key="4">
    <source>
        <dbReference type="ARBA" id="ARBA00022737"/>
    </source>
</evidence>
<dbReference type="GO" id="GO:0071562">
    <property type="term" value="P:nucleus-vacuole junction assembly"/>
    <property type="evidence" value="ECO:0007669"/>
    <property type="project" value="InterPro"/>
</dbReference>
<comment type="subcellular location">
    <subcellularLocation>
        <location evidence="1">Vacuole membrane</location>
        <topology evidence="1">Lipid-anchor</topology>
    </subcellularLocation>
</comment>
<organism evidence="9 10">
    <name type="scientific">Physocladia obscura</name>
    <dbReference type="NCBI Taxonomy" id="109957"/>
    <lineage>
        <taxon>Eukaryota</taxon>
        <taxon>Fungi</taxon>
        <taxon>Fungi incertae sedis</taxon>
        <taxon>Chytridiomycota</taxon>
        <taxon>Chytridiomycota incertae sedis</taxon>
        <taxon>Chytridiomycetes</taxon>
        <taxon>Chytridiales</taxon>
        <taxon>Chytriomycetaceae</taxon>
        <taxon>Physocladia</taxon>
    </lineage>
</organism>
<keyword evidence="5" id="KW-0472">Membrane</keyword>
<gene>
    <name evidence="9" type="primary">VAC8_1</name>
    <name evidence="9" type="ORF">HK100_002626</name>
</gene>
<comment type="caution">
    <text evidence="9">The sequence shown here is derived from an EMBL/GenBank/DDBJ whole genome shotgun (WGS) entry which is preliminary data.</text>
</comment>
<evidence type="ECO:0000313" key="10">
    <source>
        <dbReference type="Proteomes" id="UP001211907"/>
    </source>
</evidence>
<feature type="repeat" description="ARM" evidence="8">
    <location>
        <begin position="33"/>
        <end position="75"/>
    </location>
</feature>
<dbReference type="GO" id="GO:0000329">
    <property type="term" value="C:fungal-type vacuole membrane"/>
    <property type="evidence" value="ECO:0007669"/>
    <property type="project" value="TreeGrafter"/>
</dbReference>
<evidence type="ECO:0000256" key="2">
    <source>
        <dbReference type="ARBA" id="ARBA00005462"/>
    </source>
</evidence>
<dbReference type="InterPro" id="IPR016024">
    <property type="entry name" value="ARM-type_fold"/>
</dbReference>
<dbReference type="AlphaFoldDB" id="A0AAD5SV40"/>
<dbReference type="SMART" id="SM00185">
    <property type="entry name" value="ARM"/>
    <property type="match status" value="4"/>
</dbReference>
<dbReference type="Pfam" id="PF00514">
    <property type="entry name" value="Arm"/>
    <property type="match status" value="2"/>
</dbReference>
<dbReference type="PROSITE" id="PS50176">
    <property type="entry name" value="ARM_REPEAT"/>
    <property type="match status" value="2"/>
</dbReference>
<accession>A0AAD5SV40</accession>
<comment type="similarity">
    <text evidence="2">Belongs to the beta-catenin family.</text>
</comment>
<dbReference type="GO" id="GO:0043495">
    <property type="term" value="F:protein-membrane adaptor activity"/>
    <property type="evidence" value="ECO:0007669"/>
    <property type="project" value="InterPro"/>
</dbReference>
<reference evidence="9" key="1">
    <citation type="submission" date="2020-05" db="EMBL/GenBank/DDBJ databases">
        <title>Phylogenomic resolution of chytrid fungi.</title>
        <authorList>
            <person name="Stajich J.E."/>
            <person name="Amses K."/>
            <person name="Simmons R."/>
            <person name="Seto K."/>
            <person name="Myers J."/>
            <person name="Bonds A."/>
            <person name="Quandt C.A."/>
            <person name="Barry K."/>
            <person name="Liu P."/>
            <person name="Grigoriev I."/>
            <person name="Longcore J.E."/>
            <person name="James T.Y."/>
        </authorList>
    </citation>
    <scope>NUCLEOTIDE SEQUENCE</scope>
    <source>
        <strain evidence="9">JEL0513</strain>
    </source>
</reference>
<dbReference type="Proteomes" id="UP001211907">
    <property type="component" value="Unassembled WGS sequence"/>
</dbReference>
<protein>
    <recommendedName>
        <fullName evidence="7">Vacuolar protein 8</fullName>
    </recommendedName>
</protein>
<keyword evidence="3" id="KW-0926">Vacuole</keyword>
<dbReference type="PANTHER" id="PTHR47249:SF1">
    <property type="entry name" value="VACUOLAR PROTEIN 8"/>
    <property type="match status" value="1"/>
</dbReference>
<evidence type="ECO:0000256" key="5">
    <source>
        <dbReference type="ARBA" id="ARBA00023136"/>
    </source>
</evidence>
<keyword evidence="10" id="KW-1185">Reference proteome</keyword>
<keyword evidence="4" id="KW-0677">Repeat</keyword>
<dbReference type="PANTHER" id="PTHR47249">
    <property type="entry name" value="VACUOLAR PROTEIN 8"/>
    <property type="match status" value="1"/>
</dbReference>
<dbReference type="Gene3D" id="1.25.10.10">
    <property type="entry name" value="Leucine-rich Repeat Variant"/>
    <property type="match status" value="1"/>
</dbReference>
<proteinExistence type="inferred from homology"/>
<dbReference type="SUPFAM" id="SSF48371">
    <property type="entry name" value="ARM repeat"/>
    <property type="match status" value="1"/>
</dbReference>
<evidence type="ECO:0000256" key="1">
    <source>
        <dbReference type="ARBA" id="ARBA00004592"/>
    </source>
</evidence>
<evidence type="ECO:0000256" key="3">
    <source>
        <dbReference type="ARBA" id="ARBA00022554"/>
    </source>
</evidence>
<feature type="repeat" description="ARM" evidence="8">
    <location>
        <begin position="74"/>
        <end position="116"/>
    </location>
</feature>
<evidence type="ECO:0000256" key="7">
    <source>
        <dbReference type="ARBA" id="ARBA00026209"/>
    </source>
</evidence>
<evidence type="ECO:0000256" key="6">
    <source>
        <dbReference type="ARBA" id="ARBA00023288"/>
    </source>
</evidence>
<keyword evidence="6" id="KW-0449">Lipoprotein</keyword>
<dbReference type="InterPro" id="IPR011989">
    <property type="entry name" value="ARM-like"/>
</dbReference>